<dbReference type="InterPro" id="IPR050212">
    <property type="entry name" value="Ntdp-like"/>
</dbReference>
<dbReference type="PANTHER" id="PTHR39159">
    <property type="match status" value="1"/>
</dbReference>
<dbReference type="RefSeq" id="WP_268005492.1">
    <property type="nucleotide sequence ID" value="NZ_CP104067.1"/>
</dbReference>
<evidence type="ECO:0000259" key="2">
    <source>
        <dbReference type="Pfam" id="PF04167"/>
    </source>
</evidence>
<dbReference type="InterPro" id="IPR007295">
    <property type="entry name" value="DUF402"/>
</dbReference>
<dbReference type="SUPFAM" id="SSF159234">
    <property type="entry name" value="FomD-like"/>
    <property type="match status" value="1"/>
</dbReference>
<dbReference type="EMBL" id="CP104067">
    <property type="protein sequence ID" value="WAH41584.1"/>
    <property type="molecule type" value="Genomic_DNA"/>
</dbReference>
<dbReference type="Proteomes" id="UP001164761">
    <property type="component" value="Chromosome"/>
</dbReference>
<keyword evidence="4" id="KW-1185">Reference proteome</keyword>
<reference evidence="3" key="1">
    <citation type="submission" date="2022-08" db="EMBL/GenBank/DDBJ databases">
        <title>Alicyclobacillus fastidiosus DSM 17978, complete genome.</title>
        <authorList>
            <person name="Wang Q."/>
            <person name="Cai R."/>
            <person name="Wang Z."/>
        </authorList>
    </citation>
    <scope>NUCLEOTIDE SEQUENCE</scope>
    <source>
        <strain evidence="3">DSM 17978</strain>
    </source>
</reference>
<accession>A0ABY6ZFA4</accession>
<sequence>MNIVSIHADGSPHRRWTEVLPTTVKGAYRIPAGSPVVEANGQTWASDYPVVAFFWPNVYFQVFMLLKESGTDYYCNVMAPALIAKDIVYIDLDLDVIVTDGQVKLVDEKEFRERKVTYLPEWVRAAEAASEWLVQQAQRRQGVFHPATGLGWRTSLYT</sequence>
<name>A0ABY6ZFA4_9BACL</name>
<dbReference type="Pfam" id="PF04167">
    <property type="entry name" value="DUF402"/>
    <property type="match status" value="1"/>
</dbReference>
<dbReference type="Gene3D" id="2.40.380.10">
    <property type="entry name" value="FomD-like"/>
    <property type="match status" value="1"/>
</dbReference>
<evidence type="ECO:0000313" key="3">
    <source>
        <dbReference type="EMBL" id="WAH41584.1"/>
    </source>
</evidence>
<evidence type="ECO:0000256" key="1">
    <source>
        <dbReference type="ARBA" id="ARBA00022801"/>
    </source>
</evidence>
<organism evidence="3 4">
    <name type="scientific">Alicyclobacillus fastidiosus</name>
    <dbReference type="NCBI Taxonomy" id="392011"/>
    <lineage>
        <taxon>Bacteria</taxon>
        <taxon>Bacillati</taxon>
        <taxon>Bacillota</taxon>
        <taxon>Bacilli</taxon>
        <taxon>Bacillales</taxon>
        <taxon>Alicyclobacillaceae</taxon>
        <taxon>Alicyclobacillus</taxon>
    </lineage>
</organism>
<feature type="domain" description="DUF402" evidence="2">
    <location>
        <begin position="9"/>
        <end position="141"/>
    </location>
</feature>
<dbReference type="PANTHER" id="PTHR39159:SF1">
    <property type="entry name" value="UPF0374 PROTEIN YGAC"/>
    <property type="match status" value="1"/>
</dbReference>
<protein>
    <submittedName>
        <fullName evidence="3">DUF402 domain-containing protein</fullName>
    </submittedName>
</protein>
<keyword evidence="1" id="KW-0378">Hydrolase</keyword>
<proteinExistence type="predicted"/>
<dbReference type="InterPro" id="IPR035930">
    <property type="entry name" value="FomD-like_sf"/>
</dbReference>
<evidence type="ECO:0000313" key="4">
    <source>
        <dbReference type="Proteomes" id="UP001164761"/>
    </source>
</evidence>
<gene>
    <name evidence="3" type="ORF">NZD89_25655</name>
</gene>